<dbReference type="Proteomes" id="UP001373714">
    <property type="component" value="Unassembled WGS sequence"/>
</dbReference>
<comment type="caution">
    <text evidence="3">The sequence shown here is derived from an EMBL/GenBank/DDBJ whole genome shotgun (WGS) entry which is preliminary data.</text>
</comment>
<dbReference type="AlphaFoldDB" id="A0AAV9U520"/>
<organism evidence="3 4">
    <name type="scientific">Orbilia blumenaviensis</name>
    <dbReference type="NCBI Taxonomy" id="1796055"/>
    <lineage>
        <taxon>Eukaryota</taxon>
        <taxon>Fungi</taxon>
        <taxon>Dikarya</taxon>
        <taxon>Ascomycota</taxon>
        <taxon>Pezizomycotina</taxon>
        <taxon>Orbiliomycetes</taxon>
        <taxon>Orbiliales</taxon>
        <taxon>Orbiliaceae</taxon>
        <taxon>Orbilia</taxon>
    </lineage>
</organism>
<proteinExistence type="predicted"/>
<protein>
    <recommendedName>
        <fullName evidence="5">Transmembrane protein</fullName>
    </recommendedName>
</protein>
<name>A0AAV9U520_9PEZI</name>
<keyword evidence="4" id="KW-1185">Reference proteome</keyword>
<feature type="coiled-coil region" evidence="1">
    <location>
        <begin position="524"/>
        <end position="562"/>
    </location>
</feature>
<evidence type="ECO:0008006" key="5">
    <source>
        <dbReference type="Google" id="ProtNLM"/>
    </source>
</evidence>
<reference evidence="3 4" key="1">
    <citation type="submission" date="2019-10" db="EMBL/GenBank/DDBJ databases">
        <authorList>
            <person name="Palmer J.M."/>
        </authorList>
    </citation>
    <scope>NUCLEOTIDE SEQUENCE [LARGE SCALE GENOMIC DNA]</scope>
    <source>
        <strain evidence="3 4">TWF730</strain>
    </source>
</reference>
<gene>
    <name evidence="3" type="ORF">TWF730_003876</name>
</gene>
<sequence length="583" mass="65698">MREPCLHRIVQFVRKNSCVPPRRLFHSTPQQAIRIQASNVKPSDNAGPTSDQPRPTTVKASILERSPDRWRLYKLIEALGRRTNGSGRYFPLQRVALALNDLKDEKYILKVAVLAPEKALRIIISLGSPNLRQKTPAGSDAPEVLLRKTLGPRHPAFPIWLRDDSYPMVLIPSLPHAVGGEFVNPLMPVDTRVDRNGPKEYAVHRAFVIHSDPEDILSKLKLDNPVERSLIQTYTDLPFEVFKEESLKKDGKVRVSTERAILSDELRHEPSAEVSRINDIMYESNLPWIVCQVLEAALKHDLGVDQVPAHVRDSLAVLLSTKTPNTLPNFDVFSKARSEAISKRAQDWTINASEEAGFQIRELQFQKRPNPFTIHSRIGKMVSFAETSTLRTAEAKFNNIFEDLNPQFIAELTGNEPEPNSFPGKNPLFNRFRSQLVELGTSLDPHIRAARKGFFYSCGMGAAATGLLIGNGVDPITGLSIAALIAVVSLKRFSDQVHTLWTSYRETWYGLAVQSLKNLRAILLEHVEKKKEDGIKEYNEKKEELEVMKREVEEARELLVKLAPSLRSKFPLWGKPSSKSGRP</sequence>
<keyword evidence="1" id="KW-0175">Coiled coil</keyword>
<evidence type="ECO:0000313" key="3">
    <source>
        <dbReference type="EMBL" id="KAK6333692.1"/>
    </source>
</evidence>
<dbReference type="EMBL" id="JAVHNS010000016">
    <property type="protein sequence ID" value="KAK6333692.1"/>
    <property type="molecule type" value="Genomic_DNA"/>
</dbReference>
<evidence type="ECO:0000313" key="4">
    <source>
        <dbReference type="Proteomes" id="UP001373714"/>
    </source>
</evidence>
<evidence type="ECO:0000256" key="1">
    <source>
        <dbReference type="SAM" id="Coils"/>
    </source>
</evidence>
<feature type="region of interest" description="Disordered" evidence="2">
    <location>
        <begin position="37"/>
        <end position="58"/>
    </location>
</feature>
<evidence type="ECO:0000256" key="2">
    <source>
        <dbReference type="SAM" id="MobiDB-lite"/>
    </source>
</evidence>
<accession>A0AAV9U520</accession>